<keyword evidence="3" id="KW-1185">Reference proteome</keyword>
<dbReference type="AlphaFoldDB" id="A0A1M6NHC5"/>
<name>A0A1M6NHC5_9FIRM</name>
<dbReference type="Pfam" id="PF14266">
    <property type="entry name" value="YceG_bac"/>
    <property type="match status" value="3"/>
</dbReference>
<evidence type="ECO:0000313" key="2">
    <source>
        <dbReference type="EMBL" id="SHJ95115.1"/>
    </source>
</evidence>
<dbReference type="Proteomes" id="UP000183997">
    <property type="component" value="Unassembled WGS sequence"/>
</dbReference>
<dbReference type="InterPro" id="IPR025647">
    <property type="entry name" value="YceG_bac"/>
</dbReference>
<feature type="domain" description="Putative component of 'biosynthetic module'" evidence="1">
    <location>
        <begin position="15"/>
        <end position="219"/>
    </location>
</feature>
<dbReference type="OrthoDB" id="2421008at2"/>
<dbReference type="RefSeq" id="WP_072910475.1">
    <property type="nucleotide sequence ID" value="NZ_FRAR01000004.1"/>
</dbReference>
<dbReference type="STRING" id="1121421.SAMN02745123_00134"/>
<proteinExistence type="predicted"/>
<evidence type="ECO:0000313" key="3">
    <source>
        <dbReference type="Proteomes" id="UP000183997"/>
    </source>
</evidence>
<feature type="domain" description="Putative component of 'biosynthetic module'" evidence="1">
    <location>
        <begin position="535"/>
        <end position="752"/>
    </location>
</feature>
<sequence>MKISRSNKPTLVQANDIFCKILLPLQERAHGEQGAYFYRLIGFDDQAEFLKKVALLHQQLTKLGDLYLYFSSNIPIPFNKILTDKIAQALADLKSIQPRVICDCLDQAKLFPATNNQIKNNLQTILELYIKNEPEANQGMVKNFVSKIMLWTYRYIPSLEQNNANWNPKVLYYGDIKKHSVYFLILLSQMGCDVLYINPHSDATYQRVDCSDRFSQRVEGRIKTKLVECPIKAAAPELAPKPVISGHSAVIKLKNCTNIWQDILLPLHKRSGYLGNPPILPIYFYRHIGLQDTSSVAIDEYYNTLYHLAKTLTNRACGFVHLIDQVPMPNNTDIDRYKVKLQQTNGQDLLINRMVQANILPTTNNKLLNNTIKMAFQETMALFINQGSNNHPAKLENFALKLIGWINMYFKALYTSSTFQDSPKVLYYGNIKQHEVYLLIYFSKIGCDVLYVNTEHQKDDIFKEIDPAEQHTKLIEQPNSAILEPFPLVERAVRKATVAYNAAQEIQQMIYSEDTGLFKPWQFEEYQTQPVTLRTTYDELKILWSEEARIRPEFKVVNGTVYVPNLFAKVSGTHEDISLYWQDYKLLTGAPNTHVITQVPFTKINYSKRDLYASAFLFNSDGLLNKEKLMQSNFYQLAYLRNSLQDFIINKIQELIKINPFIGATDKELPLKILMTVLTMDEKILRLMETFDYPKTVPKLVIYDSTKEVFSTEDAIMIAFLNIVGLDIAIFTPTNYKNIELKLQAELLDEHQLPALHLDLVIPDLTAMPTEPGRIGNLFNQLSAKIRRKFC</sequence>
<reference evidence="3" key="1">
    <citation type="submission" date="2016-11" db="EMBL/GenBank/DDBJ databases">
        <authorList>
            <person name="Varghese N."/>
            <person name="Submissions S."/>
        </authorList>
    </citation>
    <scope>NUCLEOTIDE SEQUENCE [LARGE SCALE GENOMIC DNA]</scope>
    <source>
        <strain evidence="3">DSM 10349</strain>
    </source>
</reference>
<accession>A0A1M6NHC5</accession>
<protein>
    <submittedName>
        <fullName evidence="2">Putative component of 'biosynthetic module</fullName>
    </submittedName>
</protein>
<gene>
    <name evidence="2" type="ORF">SAMN02745123_00134</name>
</gene>
<organism evidence="2 3">
    <name type="scientific">Desulforamulus aeronauticus DSM 10349</name>
    <dbReference type="NCBI Taxonomy" id="1121421"/>
    <lineage>
        <taxon>Bacteria</taxon>
        <taxon>Bacillati</taxon>
        <taxon>Bacillota</taxon>
        <taxon>Clostridia</taxon>
        <taxon>Eubacteriales</taxon>
        <taxon>Peptococcaceae</taxon>
        <taxon>Desulforamulus</taxon>
    </lineage>
</organism>
<dbReference type="EMBL" id="FRAR01000004">
    <property type="protein sequence ID" value="SHJ95115.1"/>
    <property type="molecule type" value="Genomic_DNA"/>
</dbReference>
<feature type="domain" description="Putative component of 'biosynthetic module'" evidence="1">
    <location>
        <begin position="257"/>
        <end position="511"/>
    </location>
</feature>
<evidence type="ECO:0000259" key="1">
    <source>
        <dbReference type="Pfam" id="PF14266"/>
    </source>
</evidence>